<comment type="catalytic activity">
    <reaction evidence="7">
        <text>(6R)-5,10-methylene-5,6,7,8-tetrahydrofolate + 3-methyl-2-oxobutanoate + H2O = 2-dehydropantoate + (6S)-5,6,7,8-tetrahydrofolate</text>
        <dbReference type="Rhea" id="RHEA:11824"/>
        <dbReference type="ChEBI" id="CHEBI:11561"/>
        <dbReference type="ChEBI" id="CHEBI:11851"/>
        <dbReference type="ChEBI" id="CHEBI:15377"/>
        <dbReference type="ChEBI" id="CHEBI:15636"/>
        <dbReference type="ChEBI" id="CHEBI:57453"/>
        <dbReference type="EC" id="2.1.2.11"/>
    </reaction>
</comment>
<feature type="binding site" evidence="7 9">
    <location>
        <position position="110"/>
    </location>
    <ligand>
        <name>3-methyl-2-oxobutanoate</name>
        <dbReference type="ChEBI" id="CHEBI:11851"/>
    </ligand>
</feature>
<reference evidence="11 12" key="1">
    <citation type="submission" date="2012-02" db="EMBL/GenBank/DDBJ databases">
        <title>Shotgun genome sequence of Phaeospirillum photometricum DSM 122.</title>
        <authorList>
            <person name="Duquesne K."/>
            <person name="Sturgis J."/>
        </authorList>
    </citation>
    <scope>NUCLEOTIDE SEQUENCE [LARGE SCALE GENOMIC DNA]</scope>
    <source>
        <strain evidence="12">DSM122</strain>
    </source>
</reference>
<dbReference type="eggNOG" id="COG0413">
    <property type="taxonomic scope" value="Bacteria"/>
</dbReference>
<dbReference type="PANTHER" id="PTHR20881:SF0">
    <property type="entry name" value="3-METHYL-2-OXOBUTANOATE HYDROXYMETHYLTRANSFERASE"/>
    <property type="match status" value="1"/>
</dbReference>
<keyword evidence="11" id="KW-0489">Methyltransferase</keyword>
<evidence type="ECO:0000256" key="8">
    <source>
        <dbReference type="PIRSR" id="PIRSR000388-1"/>
    </source>
</evidence>
<dbReference type="STRING" id="1150469.RSPPHO_01261"/>
<evidence type="ECO:0000256" key="3">
    <source>
        <dbReference type="ARBA" id="ARBA00011424"/>
    </source>
</evidence>
<keyword evidence="7" id="KW-0963">Cytoplasm</keyword>
<dbReference type="HAMAP" id="MF_00156">
    <property type="entry name" value="PanB"/>
    <property type="match status" value="1"/>
</dbReference>
<dbReference type="GO" id="GO:0003864">
    <property type="term" value="F:3-methyl-2-oxobutanoate hydroxymethyltransferase activity"/>
    <property type="evidence" value="ECO:0007669"/>
    <property type="project" value="UniProtKB-UniRule"/>
</dbReference>
<dbReference type="InterPro" id="IPR040442">
    <property type="entry name" value="Pyrv_kinase-like_dom_sf"/>
</dbReference>
<comment type="subcellular location">
    <subcellularLocation>
        <location evidence="7">Cytoplasm</location>
    </subcellularLocation>
</comment>
<keyword evidence="7 10" id="KW-0460">Magnesium</keyword>
<dbReference type="SUPFAM" id="SSF51621">
    <property type="entry name" value="Phosphoenolpyruvate/pyruvate domain"/>
    <property type="match status" value="1"/>
</dbReference>
<feature type="binding site" evidence="7 10">
    <location>
        <position position="142"/>
    </location>
    <ligand>
        <name>Mg(2+)</name>
        <dbReference type="ChEBI" id="CHEBI:18420"/>
    </ligand>
</feature>
<evidence type="ECO:0000256" key="2">
    <source>
        <dbReference type="ARBA" id="ARBA00008676"/>
    </source>
</evidence>
<evidence type="ECO:0000256" key="5">
    <source>
        <dbReference type="ARBA" id="ARBA00022679"/>
    </source>
</evidence>
<dbReference type="InterPro" id="IPR015813">
    <property type="entry name" value="Pyrv/PenolPyrv_kinase-like_dom"/>
</dbReference>
<dbReference type="CDD" id="cd06557">
    <property type="entry name" value="KPHMT-like"/>
    <property type="match status" value="1"/>
</dbReference>
<comment type="subunit">
    <text evidence="3 7">Homodecamer; pentamer of dimers.</text>
</comment>
<dbReference type="HOGENOM" id="CLU_036645_1_0_5"/>
<name>H6SSK8_PARPM</name>
<dbReference type="GO" id="GO:0015940">
    <property type="term" value="P:pantothenate biosynthetic process"/>
    <property type="evidence" value="ECO:0007669"/>
    <property type="project" value="UniProtKB-UniRule"/>
</dbReference>
<feature type="binding site" evidence="7 9">
    <location>
        <begin position="71"/>
        <end position="72"/>
    </location>
    <ligand>
        <name>3-methyl-2-oxobutanoate</name>
        <dbReference type="ChEBI" id="CHEBI:11851"/>
    </ligand>
</feature>
<comment type="pathway">
    <text evidence="1 7">Cofactor biosynthesis; (R)-pantothenate biosynthesis; (R)-pantoate from 3-methyl-2-oxobutanoate: step 1/2.</text>
</comment>
<dbReference type="EC" id="2.1.2.11" evidence="7"/>
<evidence type="ECO:0000256" key="7">
    <source>
        <dbReference type="HAMAP-Rule" id="MF_00156"/>
    </source>
</evidence>
<dbReference type="NCBIfam" id="TIGR00222">
    <property type="entry name" value="panB"/>
    <property type="match status" value="1"/>
</dbReference>
<proteinExistence type="inferred from homology"/>
<dbReference type="KEGG" id="rpm:RSPPHO_01261"/>
<evidence type="ECO:0000313" key="11">
    <source>
        <dbReference type="EMBL" id="CCG07887.1"/>
    </source>
</evidence>
<organism evidence="11 12">
    <name type="scientific">Pararhodospirillum photometricum DSM 122</name>
    <dbReference type="NCBI Taxonomy" id="1150469"/>
    <lineage>
        <taxon>Bacteria</taxon>
        <taxon>Pseudomonadati</taxon>
        <taxon>Pseudomonadota</taxon>
        <taxon>Alphaproteobacteria</taxon>
        <taxon>Rhodospirillales</taxon>
        <taxon>Rhodospirillaceae</taxon>
        <taxon>Pararhodospirillum</taxon>
    </lineage>
</organism>
<dbReference type="UniPathway" id="UPA00028">
    <property type="reaction ID" value="UER00003"/>
</dbReference>
<dbReference type="PATRIC" id="fig|1150469.3.peg.1422"/>
<evidence type="ECO:0000256" key="10">
    <source>
        <dbReference type="PIRSR" id="PIRSR000388-3"/>
    </source>
</evidence>
<dbReference type="GO" id="GO:0032259">
    <property type="term" value="P:methylation"/>
    <property type="evidence" value="ECO:0007669"/>
    <property type="project" value="UniProtKB-KW"/>
</dbReference>
<dbReference type="EMBL" id="HE663493">
    <property type="protein sequence ID" value="CCG07887.1"/>
    <property type="molecule type" value="Genomic_DNA"/>
</dbReference>
<dbReference type="Gene3D" id="3.20.20.60">
    <property type="entry name" value="Phosphoenolpyruvate-binding domains"/>
    <property type="match status" value="1"/>
</dbReference>
<dbReference type="GO" id="GO:0008168">
    <property type="term" value="F:methyltransferase activity"/>
    <property type="evidence" value="ECO:0007669"/>
    <property type="project" value="UniProtKB-KW"/>
</dbReference>
<feature type="binding site" evidence="7 10">
    <location>
        <position position="110"/>
    </location>
    <ligand>
        <name>Mg(2+)</name>
        <dbReference type="ChEBI" id="CHEBI:18420"/>
    </ligand>
</feature>
<dbReference type="PIRSF" id="PIRSF000388">
    <property type="entry name" value="Pantoate_hydroxy_MeTrfase"/>
    <property type="match status" value="1"/>
</dbReference>
<comment type="cofactor">
    <cofactor evidence="7 10">
        <name>Mg(2+)</name>
        <dbReference type="ChEBI" id="CHEBI:18420"/>
    </cofactor>
    <text evidence="7 10">Binds 1 Mg(2+) ion per subunit.</text>
</comment>
<protein>
    <recommendedName>
        <fullName evidence="7">3-methyl-2-oxobutanoate hydroxymethyltransferase</fullName>
        <ecNumber evidence="7">2.1.2.11</ecNumber>
    </recommendedName>
    <alternativeName>
        <fullName evidence="7">Ketopantoate hydroxymethyltransferase</fullName>
        <shortName evidence="7">KPHMT</shortName>
    </alternativeName>
</protein>
<keyword evidence="5 7" id="KW-0808">Transferase</keyword>
<keyword evidence="12" id="KW-1185">Reference proteome</keyword>
<evidence type="ECO:0000256" key="6">
    <source>
        <dbReference type="ARBA" id="ARBA00056497"/>
    </source>
</evidence>
<evidence type="ECO:0000256" key="1">
    <source>
        <dbReference type="ARBA" id="ARBA00005033"/>
    </source>
</evidence>
<dbReference type="AlphaFoldDB" id="H6SSK8"/>
<dbReference type="GO" id="GO:0005737">
    <property type="term" value="C:cytoplasm"/>
    <property type="evidence" value="ECO:0007669"/>
    <property type="project" value="UniProtKB-SubCell"/>
</dbReference>
<evidence type="ECO:0000256" key="9">
    <source>
        <dbReference type="PIRSR" id="PIRSR000388-2"/>
    </source>
</evidence>
<evidence type="ECO:0000313" key="12">
    <source>
        <dbReference type="Proteomes" id="UP000033220"/>
    </source>
</evidence>
<comment type="function">
    <text evidence="6 7">Catalyzes the reversible reaction in which hydroxymethyl group from 5,10-methylenetetrahydrofolate is transferred onto alpha-ketoisovalerate to form ketopantoate.</text>
</comment>
<keyword evidence="4 7" id="KW-0566">Pantothenate biosynthesis</keyword>
<dbReference type="Proteomes" id="UP000033220">
    <property type="component" value="Chromosome DSM 122"/>
</dbReference>
<feature type="binding site" evidence="7 10">
    <location>
        <position position="71"/>
    </location>
    <ligand>
        <name>Mg(2+)</name>
        <dbReference type="ChEBI" id="CHEBI:18420"/>
    </ligand>
</feature>
<dbReference type="GO" id="GO:0000287">
    <property type="term" value="F:magnesium ion binding"/>
    <property type="evidence" value="ECO:0007669"/>
    <property type="project" value="TreeGrafter"/>
</dbReference>
<accession>H6SSK8</accession>
<comment type="similarity">
    <text evidence="2 7">Belongs to the PanB family.</text>
</comment>
<dbReference type="PANTHER" id="PTHR20881">
    <property type="entry name" value="3-METHYL-2-OXOBUTANOATE HYDROXYMETHYLTRANSFERASE"/>
    <property type="match status" value="1"/>
</dbReference>
<evidence type="ECO:0000256" key="4">
    <source>
        <dbReference type="ARBA" id="ARBA00022655"/>
    </source>
</evidence>
<dbReference type="Pfam" id="PF02548">
    <property type="entry name" value="Pantoate_transf"/>
    <property type="match status" value="1"/>
</dbReference>
<keyword evidence="7 10" id="KW-0479">Metal-binding</keyword>
<dbReference type="NCBIfam" id="NF001452">
    <property type="entry name" value="PRK00311.1"/>
    <property type="match status" value="1"/>
</dbReference>
<feature type="binding site" evidence="7 9">
    <location>
        <position position="140"/>
    </location>
    <ligand>
        <name>3-methyl-2-oxobutanoate</name>
        <dbReference type="ChEBI" id="CHEBI:11851"/>
    </ligand>
</feature>
<dbReference type="FunFam" id="3.20.20.60:FF:000003">
    <property type="entry name" value="3-methyl-2-oxobutanoate hydroxymethyltransferase"/>
    <property type="match status" value="1"/>
</dbReference>
<dbReference type="InterPro" id="IPR003700">
    <property type="entry name" value="Pantoate_hydroxy_MeTrfase"/>
</dbReference>
<sequence length="297" mass="31252">MNAHWRTAPRPLSLLETKGTAMSVTPAADRRRTVRDILGRKGAEPIVCLTAYTTPIARLLDPHVDVLLVGDSLGMVLYGLPTTLGVTLDMMIAHGQAVVRGSQRALVVVDMPFGSVQESPAQAFRNAARVLAETGATAVKIEGGQEMAETIAFLVARGVPVMGHVGLRPQMVHTLGGFRAQGREEAEAQAIMADAQAVAEAGAFSLVVEGTLAPVATRLTQAVSVPTIGIGASVDCDGQVLVIDDVLGLFSDFTPRFVRRYADLSGAVSEAAAAYSADVRTRRFPGPEHVFGLKASV</sequence>
<feature type="active site" description="Proton acceptor" evidence="7 8">
    <location>
        <position position="209"/>
    </location>
</feature>
<gene>
    <name evidence="7 11" type="primary">panB</name>
    <name evidence="11" type="ORF">RSPPHO_01261</name>
</gene>